<dbReference type="EMBL" id="JABXBU010002228">
    <property type="protein sequence ID" value="KAF8771341.1"/>
    <property type="molecule type" value="Genomic_DNA"/>
</dbReference>
<sequence>MFFLVASNMNTEDKGSFFFSDEGQFGDLAPCPKGMTLLQTLKVAPIEFLAERKSYKKYKIFPLRFKINEM</sequence>
<dbReference type="AlphaFoldDB" id="A0A8T0EEM6"/>
<evidence type="ECO:0000313" key="1">
    <source>
        <dbReference type="EMBL" id="KAF8771341.1"/>
    </source>
</evidence>
<dbReference type="Proteomes" id="UP000807504">
    <property type="component" value="Unassembled WGS sequence"/>
</dbReference>
<name>A0A8T0EEM6_ARGBR</name>
<protein>
    <submittedName>
        <fullName evidence="1">Uncharacterized protein</fullName>
    </submittedName>
</protein>
<reference evidence="1" key="2">
    <citation type="submission" date="2020-06" db="EMBL/GenBank/DDBJ databases">
        <authorList>
            <person name="Sheffer M."/>
        </authorList>
    </citation>
    <scope>NUCLEOTIDE SEQUENCE</scope>
</reference>
<gene>
    <name evidence="1" type="ORF">HNY73_018777</name>
</gene>
<proteinExistence type="predicted"/>
<comment type="caution">
    <text evidence="1">The sequence shown here is derived from an EMBL/GenBank/DDBJ whole genome shotgun (WGS) entry which is preliminary data.</text>
</comment>
<organism evidence="1 2">
    <name type="scientific">Argiope bruennichi</name>
    <name type="common">Wasp spider</name>
    <name type="synonym">Aranea bruennichi</name>
    <dbReference type="NCBI Taxonomy" id="94029"/>
    <lineage>
        <taxon>Eukaryota</taxon>
        <taxon>Metazoa</taxon>
        <taxon>Ecdysozoa</taxon>
        <taxon>Arthropoda</taxon>
        <taxon>Chelicerata</taxon>
        <taxon>Arachnida</taxon>
        <taxon>Araneae</taxon>
        <taxon>Araneomorphae</taxon>
        <taxon>Entelegynae</taxon>
        <taxon>Araneoidea</taxon>
        <taxon>Araneidae</taxon>
        <taxon>Argiope</taxon>
    </lineage>
</organism>
<keyword evidence="2" id="KW-1185">Reference proteome</keyword>
<reference evidence="1" key="1">
    <citation type="journal article" date="2020" name="bioRxiv">
        <title>Chromosome-level reference genome of the European wasp spider Argiope bruennichi: a resource for studies on range expansion and evolutionary adaptation.</title>
        <authorList>
            <person name="Sheffer M.M."/>
            <person name="Hoppe A."/>
            <person name="Krehenwinkel H."/>
            <person name="Uhl G."/>
            <person name="Kuss A.W."/>
            <person name="Jensen L."/>
            <person name="Jensen C."/>
            <person name="Gillespie R.G."/>
            <person name="Hoff K.J."/>
            <person name="Prost S."/>
        </authorList>
    </citation>
    <scope>NUCLEOTIDE SEQUENCE</scope>
</reference>
<evidence type="ECO:0000313" key="2">
    <source>
        <dbReference type="Proteomes" id="UP000807504"/>
    </source>
</evidence>
<accession>A0A8T0EEM6</accession>